<organism evidence="3 4">
    <name type="scientific">Anaerobaca lacustris</name>
    <dbReference type="NCBI Taxonomy" id="3044600"/>
    <lineage>
        <taxon>Bacteria</taxon>
        <taxon>Pseudomonadati</taxon>
        <taxon>Planctomycetota</taxon>
        <taxon>Phycisphaerae</taxon>
        <taxon>Sedimentisphaerales</taxon>
        <taxon>Anaerobacaceae</taxon>
        <taxon>Anaerobaca</taxon>
    </lineage>
</organism>
<dbReference type="PANTHER" id="PTHR30093:SF2">
    <property type="entry name" value="TYPE II SECRETION SYSTEM PROTEIN H"/>
    <property type="match status" value="1"/>
</dbReference>
<proteinExistence type="predicted"/>
<protein>
    <submittedName>
        <fullName evidence="3">Type II secretion system protein</fullName>
    </submittedName>
</protein>
<name>A0AAW6TX24_9BACT</name>
<dbReference type="Pfam" id="PF07963">
    <property type="entry name" value="N_methyl"/>
    <property type="match status" value="1"/>
</dbReference>
<dbReference type="Proteomes" id="UP001431776">
    <property type="component" value="Unassembled WGS sequence"/>
</dbReference>
<dbReference type="PRINTS" id="PR00813">
    <property type="entry name" value="BCTERIALGSPG"/>
</dbReference>
<dbReference type="RefSeq" id="WP_349243038.1">
    <property type="nucleotide sequence ID" value="NZ_JASCXX010000001.1"/>
</dbReference>
<keyword evidence="2" id="KW-0812">Transmembrane</keyword>
<evidence type="ECO:0000313" key="4">
    <source>
        <dbReference type="Proteomes" id="UP001431776"/>
    </source>
</evidence>
<keyword evidence="1" id="KW-0488">Methylation</keyword>
<reference evidence="3" key="1">
    <citation type="submission" date="2023-05" db="EMBL/GenBank/DDBJ databases">
        <title>Anaerotaeda fermentans gen. nov., sp. nov., a novel anaerobic planctomycete of the new family within the order Sedimentisphaerales isolated from Taman Peninsula, Russia.</title>
        <authorList>
            <person name="Khomyakova M.A."/>
            <person name="Merkel A.Y."/>
            <person name="Slobodkin A.I."/>
        </authorList>
    </citation>
    <scope>NUCLEOTIDE SEQUENCE</scope>
    <source>
        <strain evidence="3">M17dextr</strain>
    </source>
</reference>
<dbReference type="InterPro" id="IPR012902">
    <property type="entry name" value="N_methyl_site"/>
</dbReference>
<dbReference type="InterPro" id="IPR045584">
    <property type="entry name" value="Pilin-like"/>
</dbReference>
<evidence type="ECO:0000313" key="3">
    <source>
        <dbReference type="EMBL" id="MDI6447628.1"/>
    </source>
</evidence>
<dbReference type="PANTHER" id="PTHR30093">
    <property type="entry name" value="GENERAL SECRETION PATHWAY PROTEIN G"/>
    <property type="match status" value="1"/>
</dbReference>
<dbReference type="PROSITE" id="PS00409">
    <property type="entry name" value="PROKAR_NTER_METHYL"/>
    <property type="match status" value="1"/>
</dbReference>
<feature type="transmembrane region" description="Helical" evidence="2">
    <location>
        <begin position="13"/>
        <end position="34"/>
    </location>
</feature>
<sequence length="312" mass="34256">MKAKRSGLTLVEILVVVGVIAILAGMLLPAVSMVRKTAREAKQKVQFTAIDLALATFKNDHGDYPPSDRYSWLADTQQTENSSGAQKLAEALLGWDLLGFHPDSGWRADGTNRWPYRVGTTTHAAGTYFLYDRTVEHDMNKRRSRYLDIDTSNAVRLGITGAHDGLFNLGAVGGPLASAAGTFVLGDAFGKGKEVVLPDGTRRRAGLPVLYYRANSSARMREDVYDSRDNDNLVYAKEQTDLAQRGTPPVRATGAHWNPLAGTVTTFYDYITDWRASTTAFHVPHKPDSYILISAGNDGFYGTDDDICNFSR</sequence>
<comment type="caution">
    <text evidence="3">The sequence shown here is derived from an EMBL/GenBank/DDBJ whole genome shotgun (WGS) entry which is preliminary data.</text>
</comment>
<dbReference type="Gene3D" id="3.30.700.10">
    <property type="entry name" value="Glycoprotein, Type 4 Pilin"/>
    <property type="match status" value="1"/>
</dbReference>
<dbReference type="GO" id="GO:0015628">
    <property type="term" value="P:protein secretion by the type II secretion system"/>
    <property type="evidence" value="ECO:0007669"/>
    <property type="project" value="InterPro"/>
</dbReference>
<dbReference type="NCBIfam" id="TIGR02532">
    <property type="entry name" value="IV_pilin_GFxxxE"/>
    <property type="match status" value="1"/>
</dbReference>
<accession>A0AAW6TX24</accession>
<keyword evidence="2" id="KW-0472">Membrane</keyword>
<evidence type="ECO:0000256" key="2">
    <source>
        <dbReference type="SAM" id="Phobius"/>
    </source>
</evidence>
<keyword evidence="4" id="KW-1185">Reference proteome</keyword>
<dbReference type="InterPro" id="IPR000983">
    <property type="entry name" value="Bac_GSPG_pilin"/>
</dbReference>
<dbReference type="EMBL" id="JASCXX010000001">
    <property type="protein sequence ID" value="MDI6447628.1"/>
    <property type="molecule type" value="Genomic_DNA"/>
</dbReference>
<dbReference type="SUPFAM" id="SSF54523">
    <property type="entry name" value="Pili subunits"/>
    <property type="match status" value="1"/>
</dbReference>
<keyword evidence="2" id="KW-1133">Transmembrane helix</keyword>
<dbReference type="GO" id="GO:0015627">
    <property type="term" value="C:type II protein secretion system complex"/>
    <property type="evidence" value="ECO:0007669"/>
    <property type="project" value="InterPro"/>
</dbReference>
<gene>
    <name evidence="3" type="ORF">QJ522_01125</name>
</gene>
<evidence type="ECO:0000256" key="1">
    <source>
        <dbReference type="ARBA" id="ARBA00022481"/>
    </source>
</evidence>
<dbReference type="AlphaFoldDB" id="A0AAW6TX24"/>